<feature type="region of interest" description="Disordered" evidence="6">
    <location>
        <begin position="1"/>
        <end position="21"/>
    </location>
</feature>
<name>A0ABW0ZK21_9ACTN</name>
<comment type="caution">
    <text evidence="9">The sequence shown here is derived from an EMBL/GenBank/DDBJ whole genome shotgun (WGS) entry which is preliminary data.</text>
</comment>
<dbReference type="PANTHER" id="PTHR33885:SF3">
    <property type="entry name" value="PHAGE SHOCK PROTEIN C"/>
    <property type="match status" value="1"/>
</dbReference>
<evidence type="ECO:0000256" key="4">
    <source>
        <dbReference type="ARBA" id="ARBA00022989"/>
    </source>
</evidence>
<evidence type="ECO:0000259" key="8">
    <source>
        <dbReference type="Pfam" id="PF04024"/>
    </source>
</evidence>
<gene>
    <name evidence="9" type="ORF">ACFPQB_15950</name>
</gene>
<evidence type="ECO:0000256" key="6">
    <source>
        <dbReference type="SAM" id="MobiDB-lite"/>
    </source>
</evidence>
<feature type="domain" description="Phage shock protein PspC N-terminal" evidence="8">
    <location>
        <begin position="21"/>
        <end position="78"/>
    </location>
</feature>
<keyword evidence="2" id="KW-1003">Cell membrane</keyword>
<evidence type="ECO:0000256" key="7">
    <source>
        <dbReference type="SAM" id="Phobius"/>
    </source>
</evidence>
<reference evidence="10" key="1">
    <citation type="journal article" date="2019" name="Int. J. Syst. Evol. Microbiol.">
        <title>The Global Catalogue of Microorganisms (GCM) 10K type strain sequencing project: providing services to taxonomists for standard genome sequencing and annotation.</title>
        <authorList>
            <consortium name="The Broad Institute Genomics Platform"/>
            <consortium name="The Broad Institute Genome Sequencing Center for Infectious Disease"/>
            <person name="Wu L."/>
            <person name="Ma J."/>
        </authorList>
    </citation>
    <scope>NUCLEOTIDE SEQUENCE [LARGE SCALE GENOMIC DNA]</scope>
    <source>
        <strain evidence="10">YIM 94188</strain>
    </source>
</reference>
<organism evidence="9 10">
    <name type="scientific">Nocardioides vastitatis</name>
    <dbReference type="NCBI Taxonomy" id="2568655"/>
    <lineage>
        <taxon>Bacteria</taxon>
        <taxon>Bacillati</taxon>
        <taxon>Actinomycetota</taxon>
        <taxon>Actinomycetes</taxon>
        <taxon>Propionibacteriales</taxon>
        <taxon>Nocardioidaceae</taxon>
        <taxon>Nocardioides</taxon>
    </lineage>
</organism>
<comment type="subcellular location">
    <subcellularLocation>
        <location evidence="1">Cell membrane</location>
        <topology evidence="1">Single-pass membrane protein</topology>
    </subcellularLocation>
</comment>
<evidence type="ECO:0000256" key="3">
    <source>
        <dbReference type="ARBA" id="ARBA00022692"/>
    </source>
</evidence>
<keyword evidence="5 7" id="KW-0472">Membrane</keyword>
<proteinExistence type="predicted"/>
<evidence type="ECO:0000256" key="1">
    <source>
        <dbReference type="ARBA" id="ARBA00004162"/>
    </source>
</evidence>
<dbReference type="Pfam" id="PF04024">
    <property type="entry name" value="PspC"/>
    <property type="match status" value="1"/>
</dbReference>
<dbReference type="RefSeq" id="WP_136431998.1">
    <property type="nucleotide sequence ID" value="NZ_JBHSNS010000008.1"/>
</dbReference>
<dbReference type="Proteomes" id="UP001596072">
    <property type="component" value="Unassembled WGS sequence"/>
</dbReference>
<dbReference type="InterPro" id="IPR007168">
    <property type="entry name" value="Phageshock_PspC_N"/>
</dbReference>
<dbReference type="PANTHER" id="PTHR33885">
    <property type="entry name" value="PHAGE SHOCK PROTEIN C"/>
    <property type="match status" value="1"/>
</dbReference>
<accession>A0ABW0ZK21</accession>
<dbReference type="EMBL" id="JBHSNS010000008">
    <property type="protein sequence ID" value="MFC5730418.1"/>
    <property type="molecule type" value="Genomic_DNA"/>
</dbReference>
<feature type="compositionally biased region" description="Pro residues" evidence="6">
    <location>
        <begin position="7"/>
        <end position="17"/>
    </location>
</feature>
<evidence type="ECO:0000313" key="10">
    <source>
        <dbReference type="Proteomes" id="UP001596072"/>
    </source>
</evidence>
<keyword evidence="10" id="KW-1185">Reference proteome</keyword>
<evidence type="ECO:0000256" key="5">
    <source>
        <dbReference type="ARBA" id="ARBA00023136"/>
    </source>
</evidence>
<evidence type="ECO:0000313" key="9">
    <source>
        <dbReference type="EMBL" id="MFC5730418.1"/>
    </source>
</evidence>
<keyword evidence="4 7" id="KW-1133">Transmembrane helix</keyword>
<feature type="transmembrane region" description="Helical" evidence="7">
    <location>
        <begin position="52"/>
        <end position="76"/>
    </location>
</feature>
<dbReference type="InterPro" id="IPR052027">
    <property type="entry name" value="PspC"/>
</dbReference>
<sequence length="79" mass="8509">MTDYQPYPAPEPAPRAPSAPRRLVRREDNKVVAGVCSGVADYLRVDANIVRLALVAAVVFGAGSGVLLYLAGWWLMPRG</sequence>
<keyword evidence="3 7" id="KW-0812">Transmembrane</keyword>
<protein>
    <submittedName>
        <fullName evidence="9">PspC domain-containing protein</fullName>
    </submittedName>
</protein>
<evidence type="ECO:0000256" key="2">
    <source>
        <dbReference type="ARBA" id="ARBA00022475"/>
    </source>
</evidence>